<dbReference type="SUPFAM" id="SSF56954">
    <property type="entry name" value="Outer membrane efflux proteins (OEP)"/>
    <property type="match status" value="1"/>
</dbReference>
<dbReference type="InterPro" id="IPR051906">
    <property type="entry name" value="TolC-like"/>
</dbReference>
<evidence type="ECO:0000313" key="8">
    <source>
        <dbReference type="EMBL" id="SVB99565.1"/>
    </source>
</evidence>
<dbReference type="PANTHER" id="PTHR30026:SF22">
    <property type="entry name" value="OUTER MEMBRANE EFFLUX PROTEIN"/>
    <property type="match status" value="1"/>
</dbReference>
<keyword evidence="4 7" id="KW-0812">Transmembrane</keyword>
<evidence type="ECO:0000256" key="5">
    <source>
        <dbReference type="ARBA" id="ARBA00023136"/>
    </source>
</evidence>
<dbReference type="GO" id="GO:0015288">
    <property type="term" value="F:porin activity"/>
    <property type="evidence" value="ECO:0007669"/>
    <property type="project" value="TreeGrafter"/>
</dbReference>
<evidence type="ECO:0000256" key="1">
    <source>
        <dbReference type="ARBA" id="ARBA00004442"/>
    </source>
</evidence>
<keyword evidence="5 7" id="KW-0472">Membrane</keyword>
<dbReference type="Gene3D" id="1.20.1600.10">
    <property type="entry name" value="Outer membrane efflux proteins (OEP)"/>
    <property type="match status" value="1"/>
</dbReference>
<reference evidence="8" key="1">
    <citation type="submission" date="2018-05" db="EMBL/GenBank/DDBJ databases">
        <authorList>
            <person name="Lanie J.A."/>
            <person name="Ng W.-L."/>
            <person name="Kazmierczak K.M."/>
            <person name="Andrzejewski T.M."/>
            <person name="Davidsen T.M."/>
            <person name="Wayne K.J."/>
            <person name="Tettelin H."/>
            <person name="Glass J.I."/>
            <person name="Rusch D."/>
            <person name="Podicherti R."/>
            <person name="Tsui H.-C.T."/>
            <person name="Winkler M.E."/>
        </authorList>
    </citation>
    <scope>NUCLEOTIDE SEQUENCE</scope>
</reference>
<dbReference type="GO" id="GO:0009279">
    <property type="term" value="C:cell outer membrane"/>
    <property type="evidence" value="ECO:0007669"/>
    <property type="project" value="UniProtKB-SubCell"/>
</dbReference>
<gene>
    <name evidence="8" type="ORF">METZ01_LOCUS252419</name>
</gene>
<feature type="non-terminal residue" evidence="8">
    <location>
        <position position="177"/>
    </location>
</feature>
<keyword evidence="3" id="KW-1134">Transmembrane beta strand</keyword>
<dbReference type="PANTHER" id="PTHR30026">
    <property type="entry name" value="OUTER MEMBRANE PROTEIN TOLC"/>
    <property type="match status" value="1"/>
</dbReference>
<name>A0A382IJR2_9ZZZZ</name>
<keyword evidence="7" id="KW-1133">Transmembrane helix</keyword>
<evidence type="ECO:0000256" key="4">
    <source>
        <dbReference type="ARBA" id="ARBA00022692"/>
    </source>
</evidence>
<feature type="transmembrane region" description="Helical" evidence="7">
    <location>
        <begin position="12"/>
        <end position="31"/>
    </location>
</feature>
<dbReference type="Pfam" id="PF02321">
    <property type="entry name" value="OEP"/>
    <property type="match status" value="1"/>
</dbReference>
<keyword evidence="6" id="KW-0998">Cell outer membrane</keyword>
<evidence type="ECO:0000256" key="7">
    <source>
        <dbReference type="SAM" id="Phobius"/>
    </source>
</evidence>
<comment type="subcellular location">
    <subcellularLocation>
        <location evidence="1">Cell outer membrane</location>
    </subcellularLocation>
</comment>
<dbReference type="GO" id="GO:0015562">
    <property type="term" value="F:efflux transmembrane transporter activity"/>
    <property type="evidence" value="ECO:0007669"/>
    <property type="project" value="InterPro"/>
</dbReference>
<accession>A0A382IJR2</accession>
<keyword evidence="2" id="KW-0813">Transport</keyword>
<dbReference type="GO" id="GO:1990281">
    <property type="term" value="C:efflux pump complex"/>
    <property type="evidence" value="ECO:0007669"/>
    <property type="project" value="TreeGrafter"/>
</dbReference>
<evidence type="ECO:0000256" key="2">
    <source>
        <dbReference type="ARBA" id="ARBA00022448"/>
    </source>
</evidence>
<evidence type="ECO:0000256" key="3">
    <source>
        <dbReference type="ARBA" id="ARBA00022452"/>
    </source>
</evidence>
<protein>
    <submittedName>
        <fullName evidence="8">Uncharacterized protein</fullName>
    </submittedName>
</protein>
<sequence>VLNFQLFNHVRFCVGLTGALGMICVAAGMSVPTSVKSQTLSDALIAAYLNNPTLLAARAGLRATDEKVPQALAKWRPSVSMTSDYGMSRITNTRNTGSDIDQVRHPHSMGLTISQSLYRGGRTLASTSEAENNIRAERARLMDIEQTVMFEAITAFINVFRDAAVLNLNSSNEQVLK</sequence>
<organism evidence="8">
    <name type="scientific">marine metagenome</name>
    <dbReference type="NCBI Taxonomy" id="408172"/>
    <lineage>
        <taxon>unclassified sequences</taxon>
        <taxon>metagenomes</taxon>
        <taxon>ecological metagenomes</taxon>
    </lineage>
</organism>
<proteinExistence type="predicted"/>
<dbReference type="EMBL" id="UINC01067673">
    <property type="protein sequence ID" value="SVB99565.1"/>
    <property type="molecule type" value="Genomic_DNA"/>
</dbReference>
<feature type="non-terminal residue" evidence="8">
    <location>
        <position position="1"/>
    </location>
</feature>
<evidence type="ECO:0000256" key="6">
    <source>
        <dbReference type="ARBA" id="ARBA00023237"/>
    </source>
</evidence>
<dbReference type="AlphaFoldDB" id="A0A382IJR2"/>
<dbReference type="InterPro" id="IPR003423">
    <property type="entry name" value="OMP_efflux"/>
</dbReference>